<keyword evidence="4" id="KW-1185">Reference proteome</keyword>
<evidence type="ECO:0000256" key="1">
    <source>
        <dbReference type="SAM" id="Coils"/>
    </source>
</evidence>
<feature type="coiled-coil region" evidence="1">
    <location>
        <begin position="234"/>
        <end position="303"/>
    </location>
</feature>
<dbReference type="Proteomes" id="UP000023152">
    <property type="component" value="Unassembled WGS sequence"/>
</dbReference>
<feature type="region of interest" description="Disordered" evidence="2">
    <location>
        <begin position="54"/>
        <end position="75"/>
    </location>
</feature>
<evidence type="ECO:0000256" key="2">
    <source>
        <dbReference type="SAM" id="MobiDB-lite"/>
    </source>
</evidence>
<dbReference type="EMBL" id="ASPP01016519">
    <property type="protein sequence ID" value="ETO17486.1"/>
    <property type="molecule type" value="Genomic_DNA"/>
</dbReference>
<evidence type="ECO:0000313" key="3">
    <source>
        <dbReference type="EMBL" id="ETO17486.1"/>
    </source>
</evidence>
<evidence type="ECO:0008006" key="5">
    <source>
        <dbReference type="Google" id="ProtNLM"/>
    </source>
</evidence>
<dbReference type="AlphaFoldDB" id="X6MV20"/>
<comment type="caution">
    <text evidence="3">The sequence shown here is derived from an EMBL/GenBank/DDBJ whole genome shotgun (WGS) entry which is preliminary data.</text>
</comment>
<protein>
    <recommendedName>
        <fullName evidence="5">Viral A-type inclusion protein</fullName>
    </recommendedName>
</protein>
<name>X6MV20_RETFI</name>
<gene>
    <name evidence="3" type="ORF">RFI_19837</name>
</gene>
<sequence>SESKEAIDKMLELNVTDQRFLMHILEDLMRQNGFVEPNSANGTTYNRNTANSLSHLDHNNNNNNNNNTPIMNTGNKTESLTMTMAMQISSEDTLTKDPQWQSFAQLSTRKYDKSQRLSMQSPFGTRSKKKSDLLLFQRHQQQLIFDFDSSNANKSPFTAAFSTRQHETTPYHQRWNTQHLGASGTKQRESPTAYQLLQTDFEKLDSNFKQLSTQYFQLKQDHQLLQEKVQTNASDDFQKNEREYQTKLAMLEERERRLQETDQAHLKEAKRYEELTRKLQADNERLNEELAQLMTLHDAQVRQCQSGDASAADVEMKDLGTVKDNNNDLFLKEISDLKLQLSQIPQLKEQVETYKQQIVEYKARLADSCANDTNRVSDAIDAKDRVAYLEVELSNATQEREDMALKLRECRNDMSALRLQVIELRNYQRDFNRYKKDIDDNKNEQLKQAMEELEAQRHAANDAQGRYREAAREVSELKEQMKKLEWTVQGHKESLSSSPSLQSKTEWVKKVAEVNELQLQVAQKVQDIEQLQKQIEELTQANRLLQEQNRDKSVQCQEMQKQIDAIIQYSSEQKKKLKEYHTALEQLHHQKTYVGNNDCQTHKDTIEALKSEIRQVLQKKKKKKTRYFFLHFEEKQLHFESHRRELLGISNAFHHLALQKTLEGQKPTWFAQQSNTNFEMTNDVVNKGKENSNDFNQSHKIMSAQ</sequence>
<feature type="coiled-coil region" evidence="1">
    <location>
        <begin position="599"/>
        <end position="626"/>
    </location>
</feature>
<feature type="coiled-coil region" evidence="1">
    <location>
        <begin position="337"/>
        <end position="364"/>
    </location>
</feature>
<reference evidence="3 4" key="1">
    <citation type="journal article" date="2013" name="Curr. Biol.">
        <title>The Genome of the Foraminiferan Reticulomyxa filosa.</title>
        <authorList>
            <person name="Glockner G."/>
            <person name="Hulsmann N."/>
            <person name="Schleicher M."/>
            <person name="Noegel A.A."/>
            <person name="Eichinger L."/>
            <person name="Gallinger C."/>
            <person name="Pawlowski J."/>
            <person name="Sierra R."/>
            <person name="Euteneuer U."/>
            <person name="Pillet L."/>
            <person name="Moustafa A."/>
            <person name="Platzer M."/>
            <person name="Groth M."/>
            <person name="Szafranski K."/>
            <person name="Schliwa M."/>
        </authorList>
    </citation>
    <scope>NUCLEOTIDE SEQUENCE [LARGE SCALE GENOMIC DNA]</scope>
</reference>
<feature type="non-terminal residue" evidence="3">
    <location>
        <position position="1"/>
    </location>
</feature>
<proteinExistence type="predicted"/>
<organism evidence="3 4">
    <name type="scientific">Reticulomyxa filosa</name>
    <dbReference type="NCBI Taxonomy" id="46433"/>
    <lineage>
        <taxon>Eukaryota</taxon>
        <taxon>Sar</taxon>
        <taxon>Rhizaria</taxon>
        <taxon>Retaria</taxon>
        <taxon>Foraminifera</taxon>
        <taxon>Monothalamids</taxon>
        <taxon>Reticulomyxidae</taxon>
        <taxon>Reticulomyxa</taxon>
    </lineage>
</organism>
<accession>X6MV20</accession>
<evidence type="ECO:0000313" key="4">
    <source>
        <dbReference type="Proteomes" id="UP000023152"/>
    </source>
</evidence>
<keyword evidence="1" id="KW-0175">Coiled coil</keyword>
<feature type="coiled-coil region" evidence="1">
    <location>
        <begin position="393"/>
        <end position="562"/>
    </location>
</feature>